<gene>
    <name evidence="3" type="ORF">BE15_16705</name>
</gene>
<accession>A0A150QQB9</accession>
<protein>
    <submittedName>
        <fullName evidence="3">Hydrolase</fullName>
    </submittedName>
</protein>
<dbReference type="EMBL" id="JEMA01000433">
    <property type="protein sequence ID" value="KYF70022.1"/>
    <property type="molecule type" value="Genomic_DNA"/>
</dbReference>
<feature type="domain" description="AB hydrolase-1" evidence="2">
    <location>
        <begin position="26"/>
        <end position="247"/>
    </location>
</feature>
<dbReference type="Proteomes" id="UP000075260">
    <property type="component" value="Unassembled WGS sequence"/>
</dbReference>
<dbReference type="RefSeq" id="WP_061607922.1">
    <property type="nucleotide sequence ID" value="NZ_JEMA01000433.1"/>
</dbReference>
<dbReference type="SUPFAM" id="SSF53474">
    <property type="entry name" value="alpha/beta-Hydrolases"/>
    <property type="match status" value="1"/>
</dbReference>
<dbReference type="Gene3D" id="3.40.50.1820">
    <property type="entry name" value="alpha/beta hydrolase"/>
    <property type="match status" value="1"/>
</dbReference>
<dbReference type="InterPro" id="IPR029058">
    <property type="entry name" value="AB_hydrolase_fold"/>
</dbReference>
<dbReference type="OrthoDB" id="5342129at2"/>
<sequence>MTTWISGVCETNGINIHYLQTGGAGYPVVLLHGLMGSGACWTPLARALEGEFDVVMPDARGHGASSAPHHGYRYDDHASDVVGLIRGLELSRPVLLGHSMGGMTAAVVASRAAGVIRGLILVDPTFLSPERQREVRDSDVADQHRQALGLQKSDLVAQARARHPGRSPELVELQAEARLKTRMGAFDVLTPPSPEYRDVVSAIDVPSLLVIGDSSPVVTLEMAAELRSLNPRVRVEQVQDAGHGLPFQQPERLGEVVLSFLRELM</sequence>
<name>A0A150QQB9_SORCE</name>
<proteinExistence type="predicted"/>
<comment type="caution">
    <text evidence="3">The sequence shown here is derived from an EMBL/GenBank/DDBJ whole genome shotgun (WGS) entry which is preliminary data.</text>
</comment>
<evidence type="ECO:0000313" key="4">
    <source>
        <dbReference type="Proteomes" id="UP000075260"/>
    </source>
</evidence>
<dbReference type="InterPro" id="IPR000073">
    <property type="entry name" value="AB_hydrolase_1"/>
</dbReference>
<organism evidence="3 4">
    <name type="scientific">Sorangium cellulosum</name>
    <name type="common">Polyangium cellulosum</name>
    <dbReference type="NCBI Taxonomy" id="56"/>
    <lineage>
        <taxon>Bacteria</taxon>
        <taxon>Pseudomonadati</taxon>
        <taxon>Myxococcota</taxon>
        <taxon>Polyangia</taxon>
        <taxon>Polyangiales</taxon>
        <taxon>Polyangiaceae</taxon>
        <taxon>Sorangium</taxon>
    </lineage>
</organism>
<dbReference type="GO" id="GO:0016020">
    <property type="term" value="C:membrane"/>
    <property type="evidence" value="ECO:0007669"/>
    <property type="project" value="TreeGrafter"/>
</dbReference>
<dbReference type="AlphaFoldDB" id="A0A150QQB9"/>
<evidence type="ECO:0000259" key="2">
    <source>
        <dbReference type="Pfam" id="PF00561"/>
    </source>
</evidence>
<dbReference type="PANTHER" id="PTHR43798:SF31">
    <property type="entry name" value="AB HYDROLASE SUPERFAMILY PROTEIN YCLE"/>
    <property type="match status" value="1"/>
</dbReference>
<dbReference type="Pfam" id="PF00561">
    <property type="entry name" value="Abhydrolase_1"/>
    <property type="match status" value="1"/>
</dbReference>
<evidence type="ECO:0000256" key="1">
    <source>
        <dbReference type="ARBA" id="ARBA00022801"/>
    </source>
</evidence>
<dbReference type="GO" id="GO:0016787">
    <property type="term" value="F:hydrolase activity"/>
    <property type="evidence" value="ECO:0007669"/>
    <property type="project" value="UniProtKB-KW"/>
</dbReference>
<dbReference type="InterPro" id="IPR050266">
    <property type="entry name" value="AB_hydrolase_sf"/>
</dbReference>
<evidence type="ECO:0000313" key="3">
    <source>
        <dbReference type="EMBL" id="KYF70022.1"/>
    </source>
</evidence>
<dbReference type="PRINTS" id="PR00111">
    <property type="entry name" value="ABHYDROLASE"/>
</dbReference>
<keyword evidence="1 3" id="KW-0378">Hydrolase</keyword>
<dbReference type="PANTHER" id="PTHR43798">
    <property type="entry name" value="MONOACYLGLYCEROL LIPASE"/>
    <property type="match status" value="1"/>
</dbReference>
<reference evidence="3 4" key="1">
    <citation type="submission" date="2014-02" db="EMBL/GenBank/DDBJ databases">
        <title>The small core and large imbalanced accessory genome model reveals a collaborative survival strategy of Sorangium cellulosum strains in nature.</title>
        <authorList>
            <person name="Han K."/>
            <person name="Peng R."/>
            <person name="Blom J."/>
            <person name="Li Y.-Z."/>
        </authorList>
    </citation>
    <scope>NUCLEOTIDE SEQUENCE [LARGE SCALE GENOMIC DNA]</scope>
    <source>
        <strain evidence="3 4">So0008-312</strain>
    </source>
</reference>